<evidence type="ECO:0008006" key="3">
    <source>
        <dbReference type="Google" id="ProtNLM"/>
    </source>
</evidence>
<proteinExistence type="predicted"/>
<evidence type="ECO:0000313" key="2">
    <source>
        <dbReference type="Proteomes" id="UP000007880"/>
    </source>
</evidence>
<dbReference type="EMBL" id="AP012337">
    <property type="protein sequence ID" value="BAM00958.1"/>
    <property type="molecule type" value="Genomic_DNA"/>
</dbReference>
<protein>
    <recommendedName>
        <fullName evidence="3">DUF123 domain-containing protein</fullName>
    </recommendedName>
</protein>
<dbReference type="eggNOG" id="COG1833">
    <property type="taxonomic scope" value="Bacteria"/>
</dbReference>
<dbReference type="Pfam" id="PF01986">
    <property type="entry name" value="DUF123"/>
    <property type="match status" value="1"/>
</dbReference>
<evidence type="ECO:0000313" key="1">
    <source>
        <dbReference type="EMBL" id="BAM00958.1"/>
    </source>
</evidence>
<dbReference type="CDD" id="cd10441">
    <property type="entry name" value="GIY-YIG_COG1833"/>
    <property type="match status" value="1"/>
</dbReference>
<keyword evidence="2" id="KW-1185">Reference proteome</keyword>
<dbReference type="PANTHER" id="PTHR37460">
    <property type="entry name" value="ENDONUCLEASE III"/>
    <property type="match status" value="1"/>
</dbReference>
<dbReference type="KEGG" id="cap:CLDAP_29180"/>
<accession>I0I6S0</accession>
<name>I0I6S0_CALAS</name>
<dbReference type="HOGENOM" id="CLU_2057030_0_0_0"/>
<dbReference type="PANTHER" id="PTHR37460:SF1">
    <property type="entry name" value="ENDONUCLEASE III"/>
    <property type="match status" value="1"/>
</dbReference>
<reference evidence="1 2" key="1">
    <citation type="submission" date="2012-02" db="EMBL/GenBank/DDBJ databases">
        <title>Complete genome sequence of Caldilinea aerophila DSM 14535 (= NBRC 102666).</title>
        <authorList>
            <person name="Oguchi A."/>
            <person name="Hosoyama A."/>
            <person name="Sekine M."/>
            <person name="Fukai R."/>
            <person name="Kato Y."/>
            <person name="Nakamura S."/>
            <person name="Hanada S."/>
            <person name="Yamazaki S."/>
            <person name="Fujita N."/>
        </authorList>
    </citation>
    <scope>NUCLEOTIDE SEQUENCE [LARGE SCALE GENOMIC DNA]</scope>
    <source>
        <strain evidence="2">DSM 14535 / JCM 11387 / NBRC 104270 / STL-6-O1</strain>
    </source>
</reference>
<sequence length="119" mass="13741">MGSALGPGGLRSRLRHHLQPARRLHWHIDYLRRVCDLQAIWYVVDAERWEHRWAQTLIQMGTRILLSGFGASDCRCPSHGFFLAEKPSLSQFQQQLSHFFPGHPSFYELTLTFDGCDSS</sequence>
<dbReference type="AlphaFoldDB" id="I0I6S0"/>
<gene>
    <name evidence="1" type="ordered locus">CLDAP_29180</name>
</gene>
<dbReference type="Proteomes" id="UP000007880">
    <property type="component" value="Chromosome"/>
</dbReference>
<organism evidence="1 2">
    <name type="scientific">Caldilinea aerophila (strain DSM 14535 / JCM 11387 / NBRC 104270 / STL-6-O1)</name>
    <dbReference type="NCBI Taxonomy" id="926550"/>
    <lineage>
        <taxon>Bacteria</taxon>
        <taxon>Bacillati</taxon>
        <taxon>Chloroflexota</taxon>
        <taxon>Caldilineae</taxon>
        <taxon>Caldilineales</taxon>
        <taxon>Caldilineaceae</taxon>
        <taxon>Caldilinea</taxon>
    </lineage>
</organism>
<dbReference type="InterPro" id="IPR002837">
    <property type="entry name" value="DUF123"/>
</dbReference>